<sequence length="563" mass="62830">MEALDVVVVGAGLSGLSAARVLAEQGQSVLVLEARDRVGGRTYTLRNDKVGYLDLGAAYVGPTQNRLLRLAREFGVKTYRTYDEQDLIVYRQHGIKKRYQDGLFPPTGGFLSWLDLNNVVRLLDSMCREVPVQAPWTARRAKEWDTMTVQQFLDQHVWTKGAMEAMREFVNVNVTSEAYEVSLLWLLWYLASAGGPLMMNGTAHGAQERKLIGGTQQISEGLMKKIGLDKVLLNRPVCKIEQTSGGVSVYDTCGNVYQASHCIVALAPPLQTRITWSPPLPARRNQMLQRLPMGSVIKTFHYYKTPFWRHKGMSGAAAIDDDEGLVASTYDHVLHDGSHPALVGFVLSDRARTFCELSVEERKRRICKLYAKVFQTDDALHPVHYEEKNWAADEWSGGCYTVMMPPGLLTTFGEEIRAPVGRVHWAGTETASQWTGYMEGAIQAGERAAREILHEKGLVDASDIWQDEPEDELYDMYTRTQAAITGEDLDALFLDAVFDSMPVEAHVFSFCFWDGVLEGGQGKPLELSLLEKQAPSLPSFLRMSLLSGAAAAGLMWRAFKPRL</sequence>
<dbReference type="PRINTS" id="PR00757">
    <property type="entry name" value="AMINEOXDASEF"/>
</dbReference>
<feature type="binding site" evidence="9">
    <location>
        <position position="345"/>
    </location>
    <ligand>
        <name>substrate</name>
    </ligand>
</feature>
<reference evidence="12 13" key="1">
    <citation type="submission" date="2018-04" db="EMBL/GenBank/DDBJ databases">
        <title>The genome of golden apple snail Pomacea canaliculata provides insight into stress tolerance and invasive adaptation.</title>
        <authorList>
            <person name="Liu C."/>
            <person name="Liu B."/>
            <person name="Ren Y."/>
            <person name="Zhang Y."/>
            <person name="Wang H."/>
            <person name="Li S."/>
            <person name="Jiang F."/>
            <person name="Yin L."/>
            <person name="Zhang G."/>
            <person name="Qian W."/>
            <person name="Fan W."/>
        </authorList>
    </citation>
    <scope>NUCLEOTIDE SEQUENCE [LARGE SCALE GENOMIC DNA]</scope>
    <source>
        <strain evidence="12">SZHN2017</strain>
        <tissue evidence="12">Muscle</tissue>
    </source>
</reference>
<dbReference type="InterPro" id="IPR050703">
    <property type="entry name" value="Flavin_MAO"/>
</dbReference>
<dbReference type="PANTHER" id="PTHR43563">
    <property type="entry name" value="AMINE OXIDASE"/>
    <property type="match status" value="1"/>
</dbReference>
<dbReference type="InterPro" id="IPR002937">
    <property type="entry name" value="Amino_oxidase"/>
</dbReference>
<comment type="similarity">
    <text evidence="3 10">Belongs to the flavin monoamine oxidase family.</text>
</comment>
<evidence type="ECO:0000256" key="4">
    <source>
        <dbReference type="ARBA" id="ARBA00023002"/>
    </source>
</evidence>
<feature type="binding site" evidence="9">
    <location>
        <position position="237"/>
    </location>
    <ligand>
        <name>FAD</name>
        <dbReference type="ChEBI" id="CHEBI:57692"/>
    </ligand>
</feature>
<dbReference type="GO" id="GO:0097621">
    <property type="term" value="F:monoamine oxidase activity"/>
    <property type="evidence" value="ECO:0007669"/>
    <property type="project" value="UniProtKB-EC"/>
</dbReference>
<accession>A0A2T7ND45</accession>
<keyword evidence="13" id="KW-1185">Reference proteome</keyword>
<comment type="caution">
    <text evidence="12">The sequence shown here is derived from an EMBL/GenBank/DDBJ whole genome shotgun (WGS) entry which is preliminary data.</text>
</comment>
<evidence type="ECO:0000259" key="11">
    <source>
        <dbReference type="Pfam" id="PF01593"/>
    </source>
</evidence>
<evidence type="ECO:0000256" key="7">
    <source>
        <dbReference type="ARBA" id="ARBA00049354"/>
    </source>
</evidence>
<evidence type="ECO:0000256" key="3">
    <source>
        <dbReference type="ARBA" id="ARBA00005995"/>
    </source>
</evidence>
<dbReference type="EC" id="1.4.3.-" evidence="10"/>
<evidence type="ECO:0000256" key="5">
    <source>
        <dbReference type="ARBA" id="ARBA00045409"/>
    </source>
</evidence>
<dbReference type="Gene3D" id="3.50.50.60">
    <property type="entry name" value="FAD/NAD(P)-binding domain"/>
    <property type="match status" value="1"/>
</dbReference>
<protein>
    <recommendedName>
        <fullName evidence="10">Amine oxidase</fullName>
        <ecNumber evidence="10">1.4.3.-</ecNumber>
    </recommendedName>
</protein>
<dbReference type="Pfam" id="PF01593">
    <property type="entry name" value="Amino_oxidase"/>
    <property type="match status" value="1"/>
</dbReference>
<evidence type="ECO:0000256" key="6">
    <source>
        <dbReference type="ARBA" id="ARBA00048448"/>
    </source>
</evidence>
<organism evidence="12 13">
    <name type="scientific">Pomacea canaliculata</name>
    <name type="common">Golden apple snail</name>
    <dbReference type="NCBI Taxonomy" id="400727"/>
    <lineage>
        <taxon>Eukaryota</taxon>
        <taxon>Metazoa</taxon>
        <taxon>Spiralia</taxon>
        <taxon>Lophotrochozoa</taxon>
        <taxon>Mollusca</taxon>
        <taxon>Gastropoda</taxon>
        <taxon>Caenogastropoda</taxon>
        <taxon>Architaenioglossa</taxon>
        <taxon>Ampullarioidea</taxon>
        <taxon>Ampullariidae</taxon>
        <taxon>Pomacea</taxon>
    </lineage>
</organism>
<dbReference type="GO" id="GO:0005741">
    <property type="term" value="C:mitochondrial outer membrane"/>
    <property type="evidence" value="ECO:0007669"/>
    <property type="project" value="UniProtKB-SubCell"/>
</dbReference>
<dbReference type="Gene3D" id="3.90.660.10">
    <property type="match status" value="1"/>
</dbReference>
<dbReference type="PANTHER" id="PTHR43563:SF1">
    <property type="entry name" value="AMINE OXIDASE [FLAVIN-CONTAINING] B"/>
    <property type="match status" value="1"/>
</dbReference>
<evidence type="ECO:0000256" key="8">
    <source>
        <dbReference type="ARBA" id="ARBA00049430"/>
    </source>
</evidence>
<gene>
    <name evidence="12" type="ORF">C0Q70_21659</name>
</gene>
<feature type="domain" description="Amine oxidase" evidence="11">
    <location>
        <begin position="13"/>
        <end position="453"/>
    </location>
</feature>
<dbReference type="OrthoDB" id="7777654at2759"/>
<dbReference type="SUPFAM" id="SSF54373">
    <property type="entry name" value="FAD-linked reductases, C-terminal domain"/>
    <property type="match status" value="1"/>
</dbReference>
<dbReference type="GO" id="GO:0008131">
    <property type="term" value="F:primary methylamine oxidase activity"/>
    <property type="evidence" value="ECO:0007669"/>
    <property type="project" value="UniProtKB-ARBA"/>
</dbReference>
<evidence type="ECO:0000313" key="13">
    <source>
        <dbReference type="Proteomes" id="UP000245119"/>
    </source>
</evidence>
<evidence type="ECO:0000256" key="9">
    <source>
        <dbReference type="PIRSR" id="PIRSR601613-1"/>
    </source>
</evidence>
<comment type="catalytic activity">
    <reaction evidence="6">
        <text>a secondary aliphatic amine + O2 + H2O = a primary amine + an aldehyde + H2O2</text>
        <dbReference type="Rhea" id="RHEA:26414"/>
        <dbReference type="ChEBI" id="CHEBI:15377"/>
        <dbReference type="ChEBI" id="CHEBI:15379"/>
        <dbReference type="ChEBI" id="CHEBI:16240"/>
        <dbReference type="ChEBI" id="CHEBI:17478"/>
        <dbReference type="ChEBI" id="CHEBI:58855"/>
        <dbReference type="ChEBI" id="CHEBI:65296"/>
        <dbReference type="EC" id="1.4.3.4"/>
    </reaction>
</comment>
<dbReference type="EMBL" id="PZQS01000014">
    <property type="protein sequence ID" value="PVD19100.1"/>
    <property type="molecule type" value="Genomic_DNA"/>
</dbReference>
<evidence type="ECO:0000256" key="2">
    <source>
        <dbReference type="ARBA" id="ARBA00004362"/>
    </source>
</evidence>
<evidence type="ECO:0000256" key="1">
    <source>
        <dbReference type="ARBA" id="ARBA00001974"/>
    </source>
</evidence>
<evidence type="ECO:0000313" key="12">
    <source>
        <dbReference type="EMBL" id="PVD19100.1"/>
    </source>
</evidence>
<comment type="catalytic activity">
    <reaction evidence="7">
        <text>benzylamine + O2 + H2O = benzaldehyde + H2O2 + NH4(+)</text>
        <dbReference type="Rhea" id="RHEA:59424"/>
        <dbReference type="ChEBI" id="CHEBI:15377"/>
        <dbReference type="ChEBI" id="CHEBI:15379"/>
        <dbReference type="ChEBI" id="CHEBI:16240"/>
        <dbReference type="ChEBI" id="CHEBI:17169"/>
        <dbReference type="ChEBI" id="CHEBI:28938"/>
        <dbReference type="ChEBI" id="CHEBI:225238"/>
    </reaction>
    <physiologicalReaction direction="left-to-right" evidence="7">
        <dbReference type="Rhea" id="RHEA:59425"/>
    </physiologicalReaction>
</comment>
<keyword evidence="10" id="KW-0285">Flavoprotein</keyword>
<feature type="binding site" evidence="9">
    <location>
        <position position="14"/>
    </location>
    <ligand>
        <name>FAD</name>
        <dbReference type="ChEBI" id="CHEBI:57692"/>
    </ligand>
</feature>
<dbReference type="AlphaFoldDB" id="A0A2T7ND45"/>
<keyword evidence="4 10" id="KW-0560">Oxidoreductase</keyword>
<dbReference type="Proteomes" id="UP000245119">
    <property type="component" value="Linkage Group LG14"/>
</dbReference>
<comment type="catalytic activity">
    <reaction evidence="8">
        <text>N-acetylputrescine + O2 + H2O = 4-acetamidobutanal + H2O2 + NH4(+)</text>
        <dbReference type="Rhea" id="RHEA:70283"/>
        <dbReference type="ChEBI" id="CHEBI:7386"/>
        <dbReference type="ChEBI" id="CHEBI:15377"/>
        <dbReference type="ChEBI" id="CHEBI:15379"/>
        <dbReference type="ChEBI" id="CHEBI:16240"/>
        <dbReference type="ChEBI" id="CHEBI:28938"/>
        <dbReference type="ChEBI" id="CHEBI:58263"/>
    </reaction>
    <physiologicalReaction direction="left-to-right" evidence="8">
        <dbReference type="Rhea" id="RHEA:70284"/>
    </physiologicalReaction>
</comment>
<dbReference type="STRING" id="400727.A0A2T7ND45"/>
<feature type="binding site" evidence="9">
    <location>
        <begin position="33"/>
        <end position="34"/>
    </location>
    <ligand>
        <name>FAD</name>
        <dbReference type="ChEBI" id="CHEBI:57692"/>
    </ligand>
</feature>
<comment type="cofactor">
    <cofactor evidence="1 10">
        <name>FAD</name>
        <dbReference type="ChEBI" id="CHEBI:57692"/>
    </cofactor>
</comment>
<keyword evidence="10" id="KW-0274">FAD</keyword>
<dbReference type="SUPFAM" id="SSF51905">
    <property type="entry name" value="FAD/NAD(P)-binding domain"/>
    <property type="match status" value="1"/>
</dbReference>
<evidence type="ECO:0000256" key="10">
    <source>
        <dbReference type="RuleBase" id="RU362067"/>
    </source>
</evidence>
<dbReference type="InterPro" id="IPR036188">
    <property type="entry name" value="FAD/NAD-bd_sf"/>
</dbReference>
<name>A0A2T7ND45_POMCA</name>
<comment type="subcellular location">
    <subcellularLocation>
        <location evidence="2">Mitochondrion outer membrane</location>
        <topology evidence="2">Single-pass type IV membrane protein</topology>
        <orientation evidence="2">Cytoplasmic side</orientation>
    </subcellularLocation>
</comment>
<dbReference type="InterPro" id="IPR001613">
    <property type="entry name" value="Flavin_amine_oxidase"/>
</dbReference>
<proteinExistence type="inferred from homology"/>
<dbReference type="Gene3D" id="1.10.405.10">
    <property type="entry name" value="Guanine Nucleotide Dissociation Inhibitor, domain 1"/>
    <property type="match status" value="1"/>
</dbReference>
<comment type="function">
    <text evidence="5">Catalyzes the oxidative deamination of primary and some secondary amines such as neurotransmitters, and exogenous amines including the tertiary amine, neurotoxin 1-methyl-4-phenyl-1,2,3,6-tetrahydropyridine (MPTP), with concomitant reduction of oxygen to hydrogen peroxide and participates in the metabolism of neuroactive and vasoactive amines in the central nervous system and peripheral tissues. Preferentially degrades benzylamine and phenylethylamine.</text>
</comment>
<feature type="binding site" evidence="9">
    <location>
        <position position="429"/>
    </location>
    <ligand>
        <name>FAD</name>
        <dbReference type="ChEBI" id="CHEBI:57692"/>
    </ligand>
</feature>